<keyword evidence="1" id="KW-0812">Transmembrane</keyword>
<dbReference type="Proteomes" id="UP000676565">
    <property type="component" value="Unassembled WGS sequence"/>
</dbReference>
<dbReference type="RefSeq" id="WP_210653165.1">
    <property type="nucleotide sequence ID" value="NZ_JAGKQQ010000001.1"/>
</dbReference>
<protein>
    <submittedName>
        <fullName evidence="2">Efflux RND transporter permease subunit</fullName>
    </submittedName>
</protein>
<dbReference type="Gene3D" id="3.30.70.1440">
    <property type="entry name" value="Multidrug efflux transporter AcrB pore domain"/>
    <property type="match status" value="1"/>
</dbReference>
<dbReference type="PRINTS" id="PR00702">
    <property type="entry name" value="ACRIFLAVINRP"/>
</dbReference>
<feature type="transmembrane region" description="Helical" evidence="1">
    <location>
        <begin position="875"/>
        <end position="895"/>
    </location>
</feature>
<feature type="transmembrane region" description="Helical" evidence="1">
    <location>
        <begin position="16"/>
        <end position="33"/>
    </location>
</feature>
<feature type="transmembrane region" description="Helical" evidence="1">
    <location>
        <begin position="364"/>
        <end position="386"/>
    </location>
</feature>
<name>A0ABS5BMU8_9BACT</name>
<feature type="transmembrane region" description="Helical" evidence="1">
    <location>
        <begin position="393"/>
        <end position="414"/>
    </location>
</feature>
<dbReference type="Pfam" id="PF00873">
    <property type="entry name" value="ACR_tran"/>
    <property type="match status" value="1"/>
</dbReference>
<accession>A0ABS5BMU8</accession>
<dbReference type="EMBL" id="JAGKQQ010000001">
    <property type="protein sequence ID" value="MBP3955064.1"/>
    <property type="molecule type" value="Genomic_DNA"/>
</dbReference>
<dbReference type="Gene3D" id="1.20.1640.10">
    <property type="entry name" value="Multidrug efflux transporter AcrB transmembrane domain"/>
    <property type="match status" value="2"/>
</dbReference>
<feature type="transmembrane region" description="Helical" evidence="1">
    <location>
        <begin position="1002"/>
        <end position="1026"/>
    </location>
</feature>
<evidence type="ECO:0000256" key="1">
    <source>
        <dbReference type="SAM" id="Phobius"/>
    </source>
</evidence>
<evidence type="ECO:0000313" key="2">
    <source>
        <dbReference type="EMBL" id="MBP3955064.1"/>
    </source>
</evidence>
<proteinExistence type="predicted"/>
<feature type="transmembrane region" description="Helical" evidence="1">
    <location>
        <begin position="543"/>
        <end position="561"/>
    </location>
</feature>
<comment type="caution">
    <text evidence="2">The sequence shown here is derived from an EMBL/GenBank/DDBJ whole genome shotgun (WGS) entry which is preliminary data.</text>
</comment>
<evidence type="ECO:0000313" key="3">
    <source>
        <dbReference type="Proteomes" id="UP000676565"/>
    </source>
</evidence>
<keyword evidence="3" id="KW-1185">Reference proteome</keyword>
<dbReference type="InterPro" id="IPR027463">
    <property type="entry name" value="AcrB_DN_DC_subdom"/>
</dbReference>
<dbReference type="PANTHER" id="PTHR32063:SF18">
    <property type="entry name" value="CATION EFFLUX SYSTEM PROTEIN"/>
    <property type="match status" value="1"/>
</dbReference>
<dbReference type="SUPFAM" id="SSF82714">
    <property type="entry name" value="Multidrug efflux transporter AcrB TolC docking domain, DN and DC subdomains"/>
    <property type="match status" value="2"/>
</dbReference>
<keyword evidence="1" id="KW-1133">Transmembrane helix</keyword>
<dbReference type="Gene3D" id="3.30.70.1430">
    <property type="entry name" value="Multidrug efflux transporter AcrB pore domain"/>
    <property type="match status" value="2"/>
</dbReference>
<keyword evidence="1" id="KW-0472">Membrane</keyword>
<feature type="transmembrane region" description="Helical" evidence="1">
    <location>
        <begin position="465"/>
        <end position="487"/>
    </location>
</feature>
<dbReference type="SUPFAM" id="SSF82866">
    <property type="entry name" value="Multidrug efflux transporter AcrB transmembrane domain"/>
    <property type="match status" value="2"/>
</dbReference>
<dbReference type="Gene3D" id="3.30.2090.10">
    <property type="entry name" value="Multidrug efflux transporter AcrB TolC docking domain, DN and DC subdomains"/>
    <property type="match status" value="2"/>
</dbReference>
<gene>
    <name evidence="2" type="ORF">J8F10_07195</name>
</gene>
<reference evidence="2 3" key="1">
    <citation type="submission" date="2021-04" db="EMBL/GenBank/DDBJ databases">
        <authorList>
            <person name="Ivanova A."/>
        </authorList>
    </citation>
    <scope>NUCLEOTIDE SEQUENCE [LARGE SCALE GENOMIC DNA]</scope>
    <source>
        <strain evidence="2 3">G18</strain>
    </source>
</reference>
<sequence>MNALNLSAWAVKHPAFVLYLILAAAVAGLYAYLGMGRAEDPSFTIKTMVVSVDWPGATSDEVQRQVADKIEEKLQETPYLDYLRTYSLPGRAVVTVQLRNDTPPKSVPDIWYQVRKKVGDIKHTLPEGVRGPFLDDEYGDVYVAIYAFTGADYTPAELKRIAEDARQRLLRVKDVNKVVLVGERPEKVFVEFSHRKLATLGVGPQQVFDSLRRQNAITPAGSVETPTDRVYVRVDGPFTAAEKVRAVPVHASGRVFRVGDIADVRRGYEDPPTFTVRHNGKPAIEVAVAMRNGGNVLTLGRALDAELSAIEADLPAGAAVERVAFQPHVVEESVGEFTRSFVEALVIVLVVSFLSLGWRSGVVVALSVPLVLAATLVVMNAVGMALDRISLGALILALGLLVDDAIIAVEMMVVKMEEGHDRITAATFAWSNTAFPMLTGTLVTVVGFLPVGFAKSGAGEYAGGIFWVVGIALIASWLVAVVFTPYLGVKLLPNLSSRPVAHGAGFHGRPNDANHPHHDPYHTRMYRVLRWAITACVRHPRTVVALTAMMFAGSVYGMKFVPKQFFPQSSRSELMVELRLPGGSSFTATEAEVAKLEAVLAGDPDIDHFTAYTGAGAPRFYLALNPDLPDPSFAKFVIQARDPEARERLRTRLMERFASDTEFALPRVRVVRLEFGPPVGFPVQFRVVGPDPAKVRVIAHRVRDIMRQNPHARDAQLEWDEPSKVVRLKVDQDRARALGLTPQDVSSTLQTLLTGVPVSQYREGIELIDVVARAVPEERLKLGALPDLTVIAPAGHAVPLSQVATASYELEEPIQWRRDRETVLTVRADVVDGVQAPDVTARILTELRSLKAELPPGYRIDTGGAVEESQKANEALFAVFPVMIAIMLTLLMAQVQSFKKLFLVFVISPLGLIGAVSALLLFHAPFGFNALLGVIALAGMDMRNSVILIDQIDHDTANGASLWDAVIESAVRRARPVVLTAATAILAMLPLTRSVFWGPLAVTIMGGLSVATFLTLGNLPALYVLLFRVKKPVAPTEAFQN</sequence>
<feature type="transmembrane region" description="Helical" evidence="1">
    <location>
        <begin position="341"/>
        <end position="358"/>
    </location>
</feature>
<dbReference type="Gene3D" id="3.30.70.1320">
    <property type="entry name" value="Multidrug efflux transporter AcrB pore domain like"/>
    <property type="match status" value="1"/>
</dbReference>
<organism evidence="2 3">
    <name type="scientific">Gemmata palustris</name>
    <dbReference type="NCBI Taxonomy" id="2822762"/>
    <lineage>
        <taxon>Bacteria</taxon>
        <taxon>Pseudomonadati</taxon>
        <taxon>Planctomycetota</taxon>
        <taxon>Planctomycetia</taxon>
        <taxon>Gemmatales</taxon>
        <taxon>Gemmataceae</taxon>
        <taxon>Gemmata</taxon>
    </lineage>
</organism>
<feature type="transmembrane region" description="Helical" evidence="1">
    <location>
        <begin position="434"/>
        <end position="453"/>
    </location>
</feature>
<feature type="transmembrane region" description="Helical" evidence="1">
    <location>
        <begin position="977"/>
        <end position="996"/>
    </location>
</feature>
<dbReference type="SUPFAM" id="SSF82693">
    <property type="entry name" value="Multidrug efflux transporter AcrB pore domain, PN1, PN2, PC1 and PC2 subdomains"/>
    <property type="match status" value="3"/>
</dbReference>
<dbReference type="PANTHER" id="PTHR32063">
    <property type="match status" value="1"/>
</dbReference>
<dbReference type="InterPro" id="IPR001036">
    <property type="entry name" value="Acrflvin-R"/>
</dbReference>